<sequence>MSWPSGRTVRPPKATLVAGATCKTVSTCKAAVKLWCSGHRPAAGDGDGVPCENVCHGLEQVNKIREKIDC</sequence>
<evidence type="ECO:0000313" key="2">
    <source>
        <dbReference type="Proteomes" id="UP000332515"/>
    </source>
</evidence>
<dbReference type="AlphaFoldDB" id="A0A6A7XZB3"/>
<proteinExistence type="predicted"/>
<organism evidence="1 2">
    <name type="scientific">Segnochrobactrum spirostomi</name>
    <dbReference type="NCBI Taxonomy" id="2608987"/>
    <lineage>
        <taxon>Bacteria</taxon>
        <taxon>Pseudomonadati</taxon>
        <taxon>Pseudomonadota</taxon>
        <taxon>Alphaproteobacteria</taxon>
        <taxon>Hyphomicrobiales</taxon>
        <taxon>Segnochrobactraceae</taxon>
        <taxon>Segnochrobactrum</taxon>
    </lineage>
</organism>
<name>A0A6A7XZB3_9HYPH</name>
<reference evidence="1 2" key="1">
    <citation type="submission" date="2019-09" db="EMBL/GenBank/DDBJ databases">
        <title>Segnochrobactrum spirostomi gen. nov., sp. nov., isolated from the ciliate Spirostomum cf. yagiui and description of a novel family, Segnochrobactraceae fam. nov. within the order Rhizobiales of the class Alphaproteobacteria.</title>
        <authorList>
            <person name="Akter S."/>
            <person name="Shazib S.U.A."/>
            <person name="Shin M.K."/>
        </authorList>
    </citation>
    <scope>NUCLEOTIDE SEQUENCE [LARGE SCALE GENOMIC DNA]</scope>
    <source>
        <strain evidence="1 2">Sp-1</strain>
    </source>
</reference>
<accession>A0A6A7XZB3</accession>
<comment type="caution">
    <text evidence="1">The sequence shown here is derived from an EMBL/GenBank/DDBJ whole genome shotgun (WGS) entry which is preliminary data.</text>
</comment>
<dbReference type="Proteomes" id="UP000332515">
    <property type="component" value="Unassembled WGS sequence"/>
</dbReference>
<gene>
    <name evidence="1" type="ORF">F0357_04185</name>
</gene>
<dbReference type="EMBL" id="VWNA01000001">
    <property type="protein sequence ID" value="MQT11883.1"/>
    <property type="molecule type" value="Genomic_DNA"/>
</dbReference>
<evidence type="ECO:0000313" key="1">
    <source>
        <dbReference type="EMBL" id="MQT11883.1"/>
    </source>
</evidence>
<keyword evidence="2" id="KW-1185">Reference proteome</keyword>
<protein>
    <recommendedName>
        <fullName evidence="3">Excalibur calcium-binding domain-containing protein</fullName>
    </recommendedName>
</protein>
<evidence type="ECO:0008006" key="3">
    <source>
        <dbReference type="Google" id="ProtNLM"/>
    </source>
</evidence>